<keyword evidence="8" id="KW-1185">Reference proteome</keyword>
<reference evidence="7 8" key="1">
    <citation type="journal article" date="2021" name="Sci. Rep.">
        <title>The distribution of antibiotic resistance genes in chicken gut microbiota commensals.</title>
        <authorList>
            <person name="Juricova H."/>
            <person name="Matiasovicova J."/>
            <person name="Kubasova T."/>
            <person name="Cejkova D."/>
            <person name="Rychlik I."/>
        </authorList>
    </citation>
    <scope>NUCLEOTIDE SEQUENCE [LARGE SCALE GENOMIC DNA]</scope>
    <source>
        <strain evidence="7 8">An431b</strain>
    </source>
</reference>
<keyword evidence="4 6" id="KW-1133">Transmembrane helix</keyword>
<dbReference type="InterPro" id="IPR024923">
    <property type="entry name" value="PG_synth_SpoVB"/>
</dbReference>
<dbReference type="EMBL" id="JACSNV010000006">
    <property type="protein sequence ID" value="MBM6877594.1"/>
    <property type="molecule type" value="Genomic_DNA"/>
</dbReference>
<feature type="transmembrane region" description="Helical" evidence="6">
    <location>
        <begin position="191"/>
        <end position="209"/>
    </location>
</feature>
<feature type="transmembrane region" description="Helical" evidence="6">
    <location>
        <begin position="473"/>
        <end position="495"/>
    </location>
</feature>
<evidence type="ECO:0000256" key="5">
    <source>
        <dbReference type="ARBA" id="ARBA00023136"/>
    </source>
</evidence>
<feature type="transmembrane region" description="Helical" evidence="6">
    <location>
        <begin position="384"/>
        <end position="404"/>
    </location>
</feature>
<accession>A0ABS2GAQ5</accession>
<dbReference type="PANTHER" id="PTHR30250:SF21">
    <property type="entry name" value="LIPID II FLIPPASE MURJ"/>
    <property type="match status" value="1"/>
</dbReference>
<keyword evidence="2" id="KW-1003">Cell membrane</keyword>
<feature type="transmembrane region" description="Helical" evidence="6">
    <location>
        <begin position="126"/>
        <end position="144"/>
    </location>
</feature>
<feature type="transmembrane region" description="Helical" evidence="6">
    <location>
        <begin position="450"/>
        <end position="467"/>
    </location>
</feature>
<name>A0ABS2GAQ5_9FIRM</name>
<comment type="subcellular location">
    <subcellularLocation>
        <location evidence="1">Cell membrane</location>
        <topology evidence="1">Multi-pass membrane protein</topology>
    </subcellularLocation>
</comment>
<keyword evidence="3 6" id="KW-0812">Transmembrane</keyword>
<dbReference type="PIRSF" id="PIRSF038958">
    <property type="entry name" value="PG_synth_SpoVB"/>
    <property type="match status" value="1"/>
</dbReference>
<feature type="transmembrane region" description="Helical" evidence="6">
    <location>
        <begin position="12"/>
        <end position="29"/>
    </location>
</feature>
<evidence type="ECO:0000313" key="8">
    <source>
        <dbReference type="Proteomes" id="UP000729290"/>
    </source>
</evidence>
<feature type="transmembrane region" description="Helical" evidence="6">
    <location>
        <begin position="165"/>
        <end position="185"/>
    </location>
</feature>
<evidence type="ECO:0000256" key="1">
    <source>
        <dbReference type="ARBA" id="ARBA00004651"/>
    </source>
</evidence>
<dbReference type="InterPro" id="IPR002797">
    <property type="entry name" value="Polysacc_synth"/>
</dbReference>
<dbReference type="RefSeq" id="WP_205132566.1">
    <property type="nucleotide sequence ID" value="NZ_JACSNT010000002.1"/>
</dbReference>
<dbReference type="InterPro" id="IPR050833">
    <property type="entry name" value="Poly_Biosynth_Transport"/>
</dbReference>
<feature type="transmembrane region" description="Helical" evidence="6">
    <location>
        <begin position="88"/>
        <end position="106"/>
    </location>
</feature>
<dbReference type="CDD" id="cd13124">
    <property type="entry name" value="MATE_SpoVB_like"/>
    <property type="match status" value="1"/>
</dbReference>
<feature type="transmembrane region" description="Helical" evidence="6">
    <location>
        <begin position="410"/>
        <end position="430"/>
    </location>
</feature>
<feature type="transmembrane region" description="Helical" evidence="6">
    <location>
        <begin position="320"/>
        <end position="339"/>
    </location>
</feature>
<organism evidence="7 8">
    <name type="scientific">Anaerotignum lactatifermentans</name>
    <dbReference type="NCBI Taxonomy" id="160404"/>
    <lineage>
        <taxon>Bacteria</taxon>
        <taxon>Bacillati</taxon>
        <taxon>Bacillota</taxon>
        <taxon>Clostridia</taxon>
        <taxon>Lachnospirales</taxon>
        <taxon>Anaerotignaceae</taxon>
        <taxon>Anaerotignum</taxon>
    </lineage>
</organism>
<feature type="transmembrane region" description="Helical" evidence="6">
    <location>
        <begin position="359"/>
        <end position="377"/>
    </location>
</feature>
<feature type="transmembrane region" description="Helical" evidence="6">
    <location>
        <begin position="279"/>
        <end position="299"/>
    </location>
</feature>
<gene>
    <name evidence="7" type="ORF">H9X83_05410</name>
</gene>
<proteinExistence type="predicted"/>
<comment type="caution">
    <text evidence="7">The sequence shown here is derived from an EMBL/GenBank/DDBJ whole genome shotgun (WGS) entry which is preliminary data.</text>
</comment>
<evidence type="ECO:0000256" key="6">
    <source>
        <dbReference type="SAM" id="Phobius"/>
    </source>
</evidence>
<dbReference type="Pfam" id="PF01943">
    <property type="entry name" value="Polysacc_synt"/>
    <property type="match status" value="1"/>
</dbReference>
<keyword evidence="5 6" id="KW-0472">Membrane</keyword>
<evidence type="ECO:0000313" key="7">
    <source>
        <dbReference type="EMBL" id="MBM6877594.1"/>
    </source>
</evidence>
<protein>
    <submittedName>
        <fullName evidence="7">Polysaccharide biosynthesis protein</fullName>
    </submittedName>
</protein>
<sequence>MSKKQLIQSTIILTFANLFTKFLGFYYRIYMSEAIGAEGMGLYQLIMPLYALAWSVTSSGFTTTVSRLTARESARGETGNMGRIVKQALGMCLVLSAAAGAILFFGAEQISAGILHDGRAALSLRLLAFAIPLMAAGSCLRGFFMGLQQMQVPALSQVLEQIVRLLTIFLLADLFVPLGLSYACFAAVCGIFAGETLSFGFTLFSYLRFKRRRKLIKRPSLSSRSAAFVILSMALPLAATRISSSLLSAAENILIPGRLQAYGYSAEKSLALYGELTGMAMPLLLLPSAFLMAASTSLVPEITQSCAAGQSRRLSRTVSASLLFTSVISVGAACFFAVFPKEICYLIYGKPELGRLLLPLAFLCPLLYGQTTLSGLLNGLGEHIFLFWSHILSSAITIAFVWFAMPIYGISAFLAGWFLSLLLTTALALLRLKGATGGMPSPLSCLGKPLLAGLGTALPIRFLILNGTPSKPFFLLTFSGMGLLYLLLLFLLGCLSKETLFPSGKSL</sequence>
<feature type="transmembrane region" description="Helical" evidence="6">
    <location>
        <begin position="49"/>
        <end position="68"/>
    </location>
</feature>
<evidence type="ECO:0000256" key="2">
    <source>
        <dbReference type="ARBA" id="ARBA00022475"/>
    </source>
</evidence>
<evidence type="ECO:0000256" key="3">
    <source>
        <dbReference type="ARBA" id="ARBA00022692"/>
    </source>
</evidence>
<dbReference type="PANTHER" id="PTHR30250">
    <property type="entry name" value="PST FAMILY PREDICTED COLANIC ACID TRANSPORTER"/>
    <property type="match status" value="1"/>
</dbReference>
<evidence type="ECO:0000256" key="4">
    <source>
        <dbReference type="ARBA" id="ARBA00022989"/>
    </source>
</evidence>
<dbReference type="Proteomes" id="UP000729290">
    <property type="component" value="Unassembled WGS sequence"/>
</dbReference>
<feature type="transmembrane region" description="Helical" evidence="6">
    <location>
        <begin position="221"/>
        <end position="239"/>
    </location>
</feature>